<dbReference type="Proteomes" id="UP000307440">
    <property type="component" value="Unassembled WGS sequence"/>
</dbReference>
<evidence type="ECO:0000259" key="2">
    <source>
        <dbReference type="PROSITE" id="PS50191"/>
    </source>
</evidence>
<name>A0A5C3KVY8_COPMA</name>
<dbReference type="InterPro" id="IPR036865">
    <property type="entry name" value="CRAL-TRIO_dom_sf"/>
</dbReference>
<keyword evidence="4" id="KW-1185">Reference proteome</keyword>
<evidence type="ECO:0000313" key="4">
    <source>
        <dbReference type="Proteomes" id="UP000307440"/>
    </source>
</evidence>
<dbReference type="Pfam" id="PF03765">
    <property type="entry name" value="CRAL_TRIO_N"/>
    <property type="match status" value="1"/>
</dbReference>
<feature type="region of interest" description="Disordered" evidence="1">
    <location>
        <begin position="1"/>
        <end position="31"/>
    </location>
</feature>
<protein>
    <submittedName>
        <fullName evidence="3">CRAL/TRIO domain-containing protein</fullName>
    </submittedName>
</protein>
<dbReference type="SUPFAM" id="SSF46938">
    <property type="entry name" value="CRAL/TRIO N-terminal domain"/>
    <property type="match status" value="1"/>
</dbReference>
<dbReference type="OrthoDB" id="30289at2759"/>
<dbReference type="EMBL" id="ML210201">
    <property type="protein sequence ID" value="TFK24380.1"/>
    <property type="molecule type" value="Genomic_DNA"/>
</dbReference>
<reference evidence="3 4" key="1">
    <citation type="journal article" date="2019" name="Nat. Ecol. Evol.">
        <title>Megaphylogeny resolves global patterns of mushroom evolution.</title>
        <authorList>
            <person name="Varga T."/>
            <person name="Krizsan K."/>
            <person name="Foldi C."/>
            <person name="Dima B."/>
            <person name="Sanchez-Garcia M."/>
            <person name="Sanchez-Ramirez S."/>
            <person name="Szollosi G.J."/>
            <person name="Szarkandi J.G."/>
            <person name="Papp V."/>
            <person name="Albert L."/>
            <person name="Andreopoulos W."/>
            <person name="Angelini C."/>
            <person name="Antonin V."/>
            <person name="Barry K.W."/>
            <person name="Bougher N.L."/>
            <person name="Buchanan P."/>
            <person name="Buyck B."/>
            <person name="Bense V."/>
            <person name="Catcheside P."/>
            <person name="Chovatia M."/>
            <person name="Cooper J."/>
            <person name="Damon W."/>
            <person name="Desjardin D."/>
            <person name="Finy P."/>
            <person name="Geml J."/>
            <person name="Haridas S."/>
            <person name="Hughes K."/>
            <person name="Justo A."/>
            <person name="Karasinski D."/>
            <person name="Kautmanova I."/>
            <person name="Kiss B."/>
            <person name="Kocsube S."/>
            <person name="Kotiranta H."/>
            <person name="LaButti K.M."/>
            <person name="Lechner B.E."/>
            <person name="Liimatainen K."/>
            <person name="Lipzen A."/>
            <person name="Lukacs Z."/>
            <person name="Mihaltcheva S."/>
            <person name="Morgado L.N."/>
            <person name="Niskanen T."/>
            <person name="Noordeloos M.E."/>
            <person name="Ohm R.A."/>
            <person name="Ortiz-Santana B."/>
            <person name="Ovrebo C."/>
            <person name="Racz N."/>
            <person name="Riley R."/>
            <person name="Savchenko A."/>
            <person name="Shiryaev A."/>
            <person name="Soop K."/>
            <person name="Spirin V."/>
            <person name="Szebenyi C."/>
            <person name="Tomsovsky M."/>
            <person name="Tulloss R.E."/>
            <person name="Uehling J."/>
            <person name="Grigoriev I.V."/>
            <person name="Vagvolgyi C."/>
            <person name="Papp T."/>
            <person name="Martin F.M."/>
            <person name="Miettinen O."/>
            <person name="Hibbett D.S."/>
            <person name="Nagy L.G."/>
        </authorList>
    </citation>
    <scope>NUCLEOTIDE SEQUENCE [LARGE SCALE GENOMIC DNA]</scope>
    <source>
        <strain evidence="3 4">CBS 121175</strain>
    </source>
</reference>
<dbReference type="SMART" id="SM00516">
    <property type="entry name" value="SEC14"/>
    <property type="match status" value="1"/>
</dbReference>
<sequence>MPEPESSVQDTQSKASGTTTPATPVPDYVFTDPATPAQFVGHLGHLTEAQSESLEEFRALLVKEGLYKPQATSDDGTSTSLPSHDDPTLLRFLRARSFQPPAAVVQFKAAEEWRKQHDVENLFATGFTTEEIEAARMFYPRWTGRRDKQGLPLYVYRVSELEPMQKELDAVSAKRKYQRIIVLYEIMVRFSFSLCSHLPHPTSPNPISSTTTIIDLGEASFSSLFRLRGHFSEASKLATPYYPETLGTIVIVNSPAFFPTIWSWIKGWFDEVTRHKIHVLGRDAKTELLNLIHPQDLPKMYGGELEWVFKDQPQLDADAASVLPDGKMPLGPIIFQDGKAIKPEAPSPVNKPNGTLSNK</sequence>
<dbReference type="InterPro" id="IPR051026">
    <property type="entry name" value="PI/PC_transfer"/>
</dbReference>
<dbReference type="Gene3D" id="3.40.525.10">
    <property type="entry name" value="CRAL-TRIO lipid binding domain"/>
    <property type="match status" value="1"/>
</dbReference>
<dbReference type="PROSITE" id="PS50191">
    <property type="entry name" value="CRAL_TRIO"/>
    <property type="match status" value="1"/>
</dbReference>
<feature type="domain" description="CRAL-TRIO" evidence="2">
    <location>
        <begin position="131"/>
        <end position="309"/>
    </location>
</feature>
<dbReference type="STRING" id="230819.A0A5C3KVY8"/>
<accession>A0A5C3KVY8</accession>
<dbReference type="InterPro" id="IPR001251">
    <property type="entry name" value="CRAL-TRIO_dom"/>
</dbReference>
<dbReference type="Gene3D" id="1.10.8.20">
    <property type="entry name" value="N-terminal domain of phosphatidylinositol transfer protein sec14p"/>
    <property type="match status" value="1"/>
</dbReference>
<dbReference type="SUPFAM" id="SSF52087">
    <property type="entry name" value="CRAL/TRIO domain"/>
    <property type="match status" value="1"/>
</dbReference>
<dbReference type="InterPro" id="IPR011074">
    <property type="entry name" value="CRAL/TRIO_N_dom"/>
</dbReference>
<dbReference type="Pfam" id="PF00650">
    <property type="entry name" value="CRAL_TRIO"/>
    <property type="match status" value="1"/>
</dbReference>
<dbReference type="SMART" id="SM01100">
    <property type="entry name" value="CRAL_TRIO_N"/>
    <property type="match status" value="1"/>
</dbReference>
<gene>
    <name evidence="3" type="ORF">FA15DRAFT_669607</name>
</gene>
<dbReference type="InterPro" id="IPR036273">
    <property type="entry name" value="CRAL/TRIO_N_dom_sf"/>
</dbReference>
<dbReference type="PANTHER" id="PTHR45657:SF3">
    <property type="entry name" value="TRANSPORTER, PUTATIVE (AFU_ORTHOLOGUE AFUA_5G09260)-RELATED"/>
    <property type="match status" value="1"/>
</dbReference>
<dbReference type="AlphaFoldDB" id="A0A5C3KVY8"/>
<evidence type="ECO:0000313" key="3">
    <source>
        <dbReference type="EMBL" id="TFK24380.1"/>
    </source>
</evidence>
<evidence type="ECO:0000256" key="1">
    <source>
        <dbReference type="SAM" id="MobiDB-lite"/>
    </source>
</evidence>
<organism evidence="3 4">
    <name type="scientific">Coprinopsis marcescibilis</name>
    <name type="common">Agaric fungus</name>
    <name type="synonym">Psathyrella marcescibilis</name>
    <dbReference type="NCBI Taxonomy" id="230819"/>
    <lineage>
        <taxon>Eukaryota</taxon>
        <taxon>Fungi</taxon>
        <taxon>Dikarya</taxon>
        <taxon>Basidiomycota</taxon>
        <taxon>Agaricomycotina</taxon>
        <taxon>Agaricomycetes</taxon>
        <taxon>Agaricomycetidae</taxon>
        <taxon>Agaricales</taxon>
        <taxon>Agaricineae</taxon>
        <taxon>Psathyrellaceae</taxon>
        <taxon>Coprinopsis</taxon>
    </lineage>
</organism>
<proteinExistence type="predicted"/>
<dbReference type="PANTHER" id="PTHR45657">
    <property type="entry name" value="CRAL-TRIO DOMAIN-CONTAINING PROTEIN YKL091C-RELATED"/>
    <property type="match status" value="1"/>
</dbReference>
<feature type="compositionally biased region" description="Polar residues" evidence="1">
    <location>
        <begin position="1"/>
        <end position="22"/>
    </location>
</feature>
<dbReference type="CDD" id="cd00170">
    <property type="entry name" value="SEC14"/>
    <property type="match status" value="1"/>
</dbReference>